<comment type="caution">
    <text evidence="2">The sequence shown here is derived from an EMBL/GenBank/DDBJ whole genome shotgun (WGS) entry which is preliminary data.</text>
</comment>
<evidence type="ECO:0000256" key="1">
    <source>
        <dbReference type="SAM" id="MobiDB-lite"/>
    </source>
</evidence>
<evidence type="ECO:0000313" key="2">
    <source>
        <dbReference type="EMBL" id="KAL1640811.1"/>
    </source>
</evidence>
<feature type="region of interest" description="Disordered" evidence="1">
    <location>
        <begin position="1"/>
        <end position="27"/>
    </location>
</feature>
<keyword evidence="3" id="KW-1185">Reference proteome</keyword>
<protein>
    <recommendedName>
        <fullName evidence="4">BTB domain-containing protein</fullName>
    </recommendedName>
</protein>
<dbReference type="Proteomes" id="UP001521184">
    <property type="component" value="Unassembled WGS sequence"/>
</dbReference>
<sequence>MSSTTRTADSSNNNVSERPEKRQKTSAPIATLFAGRGSDTAATNTLPTLVTTTHTADPAGDLILQFPEQQQAICASSSVMKLCSPVFRAMLGPHFREGQGAADRPRMVPLPGDDAESMRVVCHALHHVDPAPTVTFDRLAGVARLVDKYDMVHALRPYIEAWLRKLMRGSEESEPSRIQMEHGADLLYATVLLDAPEAFMNWTRVLVLHHADSFLALKDEHDFVTSDILGPEV</sequence>
<dbReference type="SUPFAM" id="SSF54695">
    <property type="entry name" value="POZ domain"/>
    <property type="match status" value="1"/>
</dbReference>
<organism evidence="2 3">
    <name type="scientific">Diplodia intermedia</name>
    <dbReference type="NCBI Taxonomy" id="856260"/>
    <lineage>
        <taxon>Eukaryota</taxon>
        <taxon>Fungi</taxon>
        <taxon>Dikarya</taxon>
        <taxon>Ascomycota</taxon>
        <taxon>Pezizomycotina</taxon>
        <taxon>Dothideomycetes</taxon>
        <taxon>Dothideomycetes incertae sedis</taxon>
        <taxon>Botryosphaeriales</taxon>
        <taxon>Botryosphaeriaceae</taxon>
        <taxon>Diplodia</taxon>
    </lineage>
</organism>
<feature type="compositionally biased region" description="Polar residues" evidence="1">
    <location>
        <begin position="1"/>
        <end position="16"/>
    </location>
</feature>
<accession>A0ABR3TMH0</accession>
<evidence type="ECO:0000313" key="3">
    <source>
        <dbReference type="Proteomes" id="UP001521184"/>
    </source>
</evidence>
<proteinExistence type="predicted"/>
<evidence type="ECO:0008006" key="4">
    <source>
        <dbReference type="Google" id="ProtNLM"/>
    </source>
</evidence>
<dbReference type="Gene3D" id="3.30.710.10">
    <property type="entry name" value="Potassium Channel Kv1.1, Chain A"/>
    <property type="match status" value="1"/>
</dbReference>
<dbReference type="InterPro" id="IPR011333">
    <property type="entry name" value="SKP1/BTB/POZ_sf"/>
</dbReference>
<name>A0ABR3TMH0_9PEZI</name>
<gene>
    <name evidence="2" type="ORF">SLS58_006634</name>
</gene>
<dbReference type="EMBL" id="JAKEKT020000046">
    <property type="protein sequence ID" value="KAL1640811.1"/>
    <property type="molecule type" value="Genomic_DNA"/>
</dbReference>
<reference evidence="2 3" key="1">
    <citation type="journal article" date="2023" name="Plant Dis.">
        <title>First Report of Diplodia intermedia Causing Canker and Dieback Diseases on Apple Trees in Canada.</title>
        <authorList>
            <person name="Ellouze W."/>
            <person name="Ilyukhin E."/>
            <person name="Sulman M."/>
            <person name="Ali S."/>
        </authorList>
    </citation>
    <scope>NUCLEOTIDE SEQUENCE [LARGE SCALE GENOMIC DNA]</scope>
    <source>
        <strain evidence="2 3">M45-28</strain>
    </source>
</reference>